<dbReference type="RefSeq" id="WP_099034714.1">
    <property type="nucleotide sequence ID" value="NZ_BMGJ01000004.1"/>
</dbReference>
<sequence>MRLSLTLILTLIAFASYGQDTLVACLDEFPPYQMLETPPRGEHVAALDQLADELEMELQFVTEPGFSHCIKRIENGTADVIAGILDRAERSHFLHHLPMREDTAYIFATRTDAPSINSYADLSNRLIAVSEGVYYFDKFDNDDSLQKIPLNDVHHAYKLLLAGRVDTVISSMENLSAIYAGDPQLKTKIKVQPYSYQLNRIVYFGLSKKSSHARNIKEFRAIAEKAFNEGKFSTAIHQFAADNPQYYQVKPRPVGAQ</sequence>
<feature type="chain" id="PRO_5045472512" description="Solute-binding protein family 3/N-terminal domain-containing protein" evidence="1">
    <location>
        <begin position="19"/>
        <end position="257"/>
    </location>
</feature>
<evidence type="ECO:0000259" key="2">
    <source>
        <dbReference type="SMART" id="SM00062"/>
    </source>
</evidence>
<gene>
    <name evidence="3" type="ORF">GCM10011357_13130</name>
</gene>
<dbReference type="SUPFAM" id="SSF53850">
    <property type="entry name" value="Periplasmic binding protein-like II"/>
    <property type="match status" value="1"/>
</dbReference>
<dbReference type="EMBL" id="BMGJ01000004">
    <property type="protein sequence ID" value="GGD59216.1"/>
    <property type="molecule type" value="Genomic_DNA"/>
</dbReference>
<evidence type="ECO:0000313" key="3">
    <source>
        <dbReference type="EMBL" id="GGD59216.1"/>
    </source>
</evidence>
<comment type="caution">
    <text evidence="3">The sequence shown here is derived from an EMBL/GenBank/DDBJ whole genome shotgun (WGS) entry which is preliminary data.</text>
</comment>
<dbReference type="InterPro" id="IPR001638">
    <property type="entry name" value="Solute-binding_3/MltF_N"/>
</dbReference>
<dbReference type="Pfam" id="PF00497">
    <property type="entry name" value="SBP_bac_3"/>
    <property type="match status" value="1"/>
</dbReference>
<evidence type="ECO:0000256" key="1">
    <source>
        <dbReference type="SAM" id="SignalP"/>
    </source>
</evidence>
<keyword evidence="4" id="KW-1185">Reference proteome</keyword>
<keyword evidence="1" id="KW-0732">Signal</keyword>
<feature type="domain" description="Solute-binding protein family 3/N-terminal" evidence="2">
    <location>
        <begin position="21"/>
        <end position="243"/>
    </location>
</feature>
<protein>
    <recommendedName>
        <fullName evidence="2">Solute-binding protein family 3/N-terminal domain-containing protein</fullName>
    </recommendedName>
</protein>
<organism evidence="3 4">
    <name type="scientific">Lacimicrobium alkaliphilum</name>
    <dbReference type="NCBI Taxonomy" id="1526571"/>
    <lineage>
        <taxon>Bacteria</taxon>
        <taxon>Pseudomonadati</taxon>
        <taxon>Pseudomonadota</taxon>
        <taxon>Gammaproteobacteria</taxon>
        <taxon>Alteromonadales</taxon>
        <taxon>Alteromonadaceae</taxon>
        <taxon>Lacimicrobium</taxon>
    </lineage>
</organism>
<dbReference type="Proteomes" id="UP000614272">
    <property type="component" value="Unassembled WGS sequence"/>
</dbReference>
<name>A0ABQ1R5U8_9ALTE</name>
<feature type="signal peptide" evidence="1">
    <location>
        <begin position="1"/>
        <end position="18"/>
    </location>
</feature>
<accession>A0ABQ1R5U8</accession>
<dbReference type="SMART" id="SM00062">
    <property type="entry name" value="PBPb"/>
    <property type="match status" value="1"/>
</dbReference>
<reference evidence="4" key="1">
    <citation type="journal article" date="2019" name="Int. J. Syst. Evol. Microbiol.">
        <title>The Global Catalogue of Microorganisms (GCM) 10K type strain sequencing project: providing services to taxonomists for standard genome sequencing and annotation.</title>
        <authorList>
            <consortium name="The Broad Institute Genomics Platform"/>
            <consortium name="The Broad Institute Genome Sequencing Center for Infectious Disease"/>
            <person name="Wu L."/>
            <person name="Ma J."/>
        </authorList>
    </citation>
    <scope>NUCLEOTIDE SEQUENCE [LARGE SCALE GENOMIC DNA]</scope>
    <source>
        <strain evidence="4">CGMCC 1.12923</strain>
    </source>
</reference>
<proteinExistence type="predicted"/>
<evidence type="ECO:0000313" key="4">
    <source>
        <dbReference type="Proteomes" id="UP000614272"/>
    </source>
</evidence>
<dbReference type="Gene3D" id="3.40.190.10">
    <property type="entry name" value="Periplasmic binding protein-like II"/>
    <property type="match status" value="2"/>
</dbReference>